<dbReference type="RefSeq" id="WP_023354909.1">
    <property type="nucleotide sequence ID" value="NZ_KI535368.1"/>
</dbReference>
<dbReference type="CDD" id="cd01539">
    <property type="entry name" value="PBP1_GGBP"/>
    <property type="match status" value="1"/>
</dbReference>
<dbReference type="InterPro" id="IPR028082">
    <property type="entry name" value="Peripla_BP_I"/>
</dbReference>
<evidence type="ECO:0000259" key="8">
    <source>
        <dbReference type="Pfam" id="PF13407"/>
    </source>
</evidence>
<keyword evidence="7" id="KW-0812">Transmembrane</keyword>
<evidence type="ECO:0000256" key="3">
    <source>
        <dbReference type="ARBA" id="ARBA00022723"/>
    </source>
</evidence>
<accession>V2Y512</accession>
<evidence type="ECO:0000256" key="6">
    <source>
        <dbReference type="ARBA" id="ARBA00034344"/>
    </source>
</evidence>
<protein>
    <recommendedName>
        <fullName evidence="6">D-galactose/methyl-galactoside binding periplasmic protein MglB</fullName>
    </recommendedName>
</protein>
<dbReference type="Gene3D" id="3.40.50.2300">
    <property type="match status" value="2"/>
</dbReference>
<dbReference type="GO" id="GO:0030313">
    <property type="term" value="C:cell envelope"/>
    <property type="evidence" value="ECO:0007669"/>
    <property type="project" value="UniProtKB-SubCell"/>
</dbReference>
<keyword evidence="10" id="KW-1185">Reference proteome</keyword>
<evidence type="ECO:0000256" key="2">
    <source>
        <dbReference type="ARBA" id="ARBA00007639"/>
    </source>
</evidence>
<dbReference type="eggNOG" id="COG1879">
    <property type="taxonomic scope" value="Bacteria"/>
</dbReference>
<comment type="subcellular location">
    <subcellularLocation>
        <location evidence="1">Cell envelope</location>
    </subcellularLocation>
</comment>
<keyword evidence="4" id="KW-0732">Signal</keyword>
<dbReference type="GO" id="GO:0046872">
    <property type="term" value="F:metal ion binding"/>
    <property type="evidence" value="ECO:0007669"/>
    <property type="project" value="UniProtKB-KW"/>
</dbReference>
<dbReference type="HOGENOM" id="CLU_037628_3_1_9"/>
<organism evidence="9 10">
    <name type="scientific">Catonella morbi ATCC 51271</name>
    <dbReference type="NCBI Taxonomy" id="592026"/>
    <lineage>
        <taxon>Bacteria</taxon>
        <taxon>Bacillati</taxon>
        <taxon>Bacillota</taxon>
        <taxon>Clostridia</taxon>
        <taxon>Lachnospirales</taxon>
        <taxon>Lachnospiraceae</taxon>
        <taxon>Catonella</taxon>
    </lineage>
</organism>
<dbReference type="InterPro" id="IPR044085">
    <property type="entry name" value="MglB-like_PBP1"/>
</dbReference>
<dbReference type="InterPro" id="IPR025997">
    <property type="entry name" value="SBP_2_dom"/>
</dbReference>
<dbReference type="GO" id="GO:0030246">
    <property type="term" value="F:carbohydrate binding"/>
    <property type="evidence" value="ECO:0007669"/>
    <property type="project" value="InterPro"/>
</dbReference>
<proteinExistence type="inferred from homology"/>
<keyword evidence="7" id="KW-1133">Transmembrane helix</keyword>
<keyword evidence="3" id="KW-0479">Metal-binding</keyword>
<dbReference type="AlphaFoldDB" id="V2Y512"/>
<evidence type="ECO:0000256" key="1">
    <source>
        <dbReference type="ARBA" id="ARBA00004196"/>
    </source>
</evidence>
<evidence type="ECO:0000256" key="5">
    <source>
        <dbReference type="ARBA" id="ARBA00034323"/>
    </source>
</evidence>
<gene>
    <name evidence="9" type="ORF">GCWU0000282_002041</name>
</gene>
<dbReference type="Proteomes" id="UP000018227">
    <property type="component" value="Unassembled WGS sequence"/>
</dbReference>
<dbReference type="PANTHER" id="PTHR46847">
    <property type="entry name" value="D-ALLOSE-BINDING PERIPLASMIC PROTEIN-RELATED"/>
    <property type="match status" value="1"/>
</dbReference>
<comment type="subunit">
    <text evidence="5">The ABC transporter complex is composed of one ATP-binding protein (MglA), two transmembrane proteins (MglC) and a solute-binding protein (MglB).</text>
</comment>
<name>V2Y512_9FIRM</name>
<comment type="caution">
    <text evidence="9">The sequence shown here is derived from an EMBL/GenBank/DDBJ whole genome shotgun (WGS) entry which is preliminary data.</text>
</comment>
<dbReference type="PANTHER" id="PTHR46847:SF1">
    <property type="entry name" value="D-ALLOSE-BINDING PERIPLASMIC PROTEIN-RELATED"/>
    <property type="match status" value="1"/>
</dbReference>
<feature type="transmembrane region" description="Helical" evidence="7">
    <location>
        <begin position="6"/>
        <end position="25"/>
    </location>
</feature>
<dbReference type="EMBL" id="ACIL03000013">
    <property type="protein sequence ID" value="ESL03167.1"/>
    <property type="molecule type" value="Genomic_DNA"/>
</dbReference>
<dbReference type="SUPFAM" id="SSF53822">
    <property type="entry name" value="Periplasmic binding protein-like I"/>
    <property type="match status" value="1"/>
</dbReference>
<evidence type="ECO:0000313" key="9">
    <source>
        <dbReference type="EMBL" id="ESL03167.1"/>
    </source>
</evidence>
<dbReference type="STRING" id="592026.GCWU0000282_002041"/>
<reference evidence="9 10" key="1">
    <citation type="submission" date="2013-06" db="EMBL/GenBank/DDBJ databases">
        <authorList>
            <person name="Weinstock G."/>
            <person name="Sodergren E."/>
            <person name="Clifton S."/>
            <person name="Fulton L."/>
            <person name="Fulton B."/>
            <person name="Courtney L."/>
            <person name="Fronick C."/>
            <person name="Harrison M."/>
            <person name="Strong C."/>
            <person name="Farmer C."/>
            <person name="Delahaunty K."/>
            <person name="Markovic C."/>
            <person name="Hall O."/>
            <person name="Minx P."/>
            <person name="Tomlinson C."/>
            <person name="Mitreva M."/>
            <person name="Nelson J."/>
            <person name="Hou S."/>
            <person name="Wollam A."/>
            <person name="Pepin K.H."/>
            <person name="Johnson M."/>
            <person name="Bhonagiri V."/>
            <person name="Nash W.E."/>
            <person name="Warren W."/>
            <person name="Chinwalla A."/>
            <person name="Mardis E.R."/>
            <person name="Wilson R.K."/>
        </authorList>
    </citation>
    <scope>NUCLEOTIDE SEQUENCE [LARGE SCALE GENOMIC DNA]</scope>
    <source>
        <strain evidence="9 10">ATCC 51271</strain>
    </source>
</reference>
<evidence type="ECO:0000256" key="4">
    <source>
        <dbReference type="ARBA" id="ARBA00022729"/>
    </source>
</evidence>
<dbReference type="Pfam" id="PF13407">
    <property type="entry name" value="Peripla_BP_4"/>
    <property type="match status" value="1"/>
</dbReference>
<sequence>MKKKIIPAFLTGIVIIAAIFAFIIFSKSKEGLTDRQTIRIGVSLYRFNDTFISSIKKEMENYVKYYEKGNGIKLNMEIVDAGGSQLTQNKQVDRFISLNYDVICINPVERADASVIIDKALAADIPVVFFNREPVEDDMKRSDKFCYVGAPPKESAILEGKILVDAYKKDSSVLDLDGDGEVSYILLEGEASHQDSIVRTEWSVKTLKDGGVPIKKLAGDIANWDRNQAAALMEGWVKKYGDEIELVLSNNDDMALGAIDIIKNEKSLKNVKIVGVDATAPALEAIKKGELFGSVSSDKPEYARAIIEFAIAKATGRELPKDIKDKAVNGKYYNVSQYIVTVESLSKITH</sequence>
<comment type="similarity">
    <text evidence="2">Belongs to the bacterial solute-binding protein 2 family.</text>
</comment>
<evidence type="ECO:0000313" key="10">
    <source>
        <dbReference type="Proteomes" id="UP000018227"/>
    </source>
</evidence>
<keyword evidence="7" id="KW-0472">Membrane</keyword>
<dbReference type="OrthoDB" id="9769193at2"/>
<feature type="domain" description="Periplasmic binding protein" evidence="8">
    <location>
        <begin position="40"/>
        <end position="317"/>
    </location>
</feature>
<evidence type="ECO:0000256" key="7">
    <source>
        <dbReference type="SAM" id="Phobius"/>
    </source>
</evidence>